<evidence type="ECO:0000313" key="2">
    <source>
        <dbReference type="Proteomes" id="UP001152888"/>
    </source>
</evidence>
<accession>A0A9P0KHG5</accession>
<protein>
    <submittedName>
        <fullName evidence="1">Uncharacterized protein</fullName>
    </submittedName>
</protein>
<sequence length="83" mass="9456">MLISVCFLVSTAFFTFCFITCSLPCLLAGYFANIPEVSRFFVPETAIQTMPDEYTYTRNTNKGTASVEIYNLAFKEFRLRGKV</sequence>
<gene>
    <name evidence="1" type="ORF">ACAOBT_LOCUS9505</name>
</gene>
<dbReference type="Proteomes" id="UP001152888">
    <property type="component" value="Unassembled WGS sequence"/>
</dbReference>
<dbReference type="AlphaFoldDB" id="A0A9P0KHG5"/>
<organism evidence="1 2">
    <name type="scientific">Acanthoscelides obtectus</name>
    <name type="common">Bean weevil</name>
    <name type="synonym">Bruchus obtectus</name>
    <dbReference type="NCBI Taxonomy" id="200917"/>
    <lineage>
        <taxon>Eukaryota</taxon>
        <taxon>Metazoa</taxon>
        <taxon>Ecdysozoa</taxon>
        <taxon>Arthropoda</taxon>
        <taxon>Hexapoda</taxon>
        <taxon>Insecta</taxon>
        <taxon>Pterygota</taxon>
        <taxon>Neoptera</taxon>
        <taxon>Endopterygota</taxon>
        <taxon>Coleoptera</taxon>
        <taxon>Polyphaga</taxon>
        <taxon>Cucujiformia</taxon>
        <taxon>Chrysomeloidea</taxon>
        <taxon>Chrysomelidae</taxon>
        <taxon>Bruchinae</taxon>
        <taxon>Bruchini</taxon>
        <taxon>Acanthoscelides</taxon>
    </lineage>
</organism>
<comment type="caution">
    <text evidence="1">The sequence shown here is derived from an EMBL/GenBank/DDBJ whole genome shotgun (WGS) entry which is preliminary data.</text>
</comment>
<reference evidence="1" key="1">
    <citation type="submission" date="2022-03" db="EMBL/GenBank/DDBJ databases">
        <authorList>
            <person name="Sayadi A."/>
        </authorList>
    </citation>
    <scope>NUCLEOTIDE SEQUENCE</scope>
</reference>
<name>A0A9P0KHG5_ACAOB</name>
<evidence type="ECO:0000313" key="1">
    <source>
        <dbReference type="EMBL" id="CAH1971586.1"/>
    </source>
</evidence>
<proteinExistence type="predicted"/>
<dbReference type="EMBL" id="CAKOFQ010006787">
    <property type="protein sequence ID" value="CAH1971586.1"/>
    <property type="molecule type" value="Genomic_DNA"/>
</dbReference>
<keyword evidence="2" id="KW-1185">Reference proteome</keyword>